<dbReference type="InterPro" id="IPR053158">
    <property type="entry name" value="CapK_Type1_Caps_Biosynth"/>
</dbReference>
<gene>
    <name evidence="1" type="ORF">FHW36_105130</name>
</gene>
<reference evidence="1 2" key="1">
    <citation type="submission" date="2019-06" db="EMBL/GenBank/DDBJ databases">
        <title>Sorghum-associated microbial communities from plants grown in Nebraska, USA.</title>
        <authorList>
            <person name="Schachtman D."/>
        </authorList>
    </citation>
    <scope>NUCLEOTIDE SEQUENCE [LARGE SCALE GENOMIC DNA]</scope>
    <source>
        <strain evidence="1 2">1209</strain>
    </source>
</reference>
<organism evidence="1 2">
    <name type="scientific">Chitinophaga polysaccharea</name>
    <dbReference type="NCBI Taxonomy" id="1293035"/>
    <lineage>
        <taxon>Bacteria</taxon>
        <taxon>Pseudomonadati</taxon>
        <taxon>Bacteroidota</taxon>
        <taxon>Chitinophagia</taxon>
        <taxon>Chitinophagales</taxon>
        <taxon>Chitinophagaceae</taxon>
        <taxon>Chitinophaga</taxon>
    </lineage>
</organism>
<dbReference type="AlphaFoldDB" id="A0A561PNJ5"/>
<accession>A0A561PNJ5</accession>
<dbReference type="EMBL" id="VIWO01000005">
    <property type="protein sequence ID" value="TWF39691.1"/>
    <property type="molecule type" value="Genomic_DNA"/>
</dbReference>
<comment type="caution">
    <text evidence="1">The sequence shown here is derived from an EMBL/GenBank/DDBJ whole genome shotgun (WGS) entry which is preliminary data.</text>
</comment>
<dbReference type="InterPro" id="IPR042099">
    <property type="entry name" value="ANL_N_sf"/>
</dbReference>
<dbReference type="PANTHER" id="PTHR36932">
    <property type="entry name" value="CAPSULAR POLYSACCHARIDE BIOSYNTHESIS PROTEIN"/>
    <property type="match status" value="1"/>
</dbReference>
<dbReference type="OrthoDB" id="580775at2"/>
<dbReference type="Proteomes" id="UP000320811">
    <property type="component" value="Unassembled WGS sequence"/>
</dbReference>
<evidence type="ECO:0000313" key="2">
    <source>
        <dbReference type="Proteomes" id="UP000320811"/>
    </source>
</evidence>
<evidence type="ECO:0000313" key="1">
    <source>
        <dbReference type="EMBL" id="TWF39691.1"/>
    </source>
</evidence>
<dbReference type="PANTHER" id="PTHR36932:SF1">
    <property type="entry name" value="CAPSULAR POLYSACCHARIDE BIOSYNTHESIS PROTEIN"/>
    <property type="match status" value="1"/>
</dbReference>
<proteinExistence type="predicted"/>
<dbReference type="SUPFAM" id="SSF56801">
    <property type="entry name" value="Acetyl-CoA synthetase-like"/>
    <property type="match status" value="1"/>
</dbReference>
<keyword evidence="1" id="KW-0436">Ligase</keyword>
<dbReference type="GO" id="GO:0016874">
    <property type="term" value="F:ligase activity"/>
    <property type="evidence" value="ECO:0007669"/>
    <property type="project" value="UniProtKB-KW"/>
</dbReference>
<protein>
    <submittedName>
        <fullName evidence="1">Phenylacetate-CoA ligase</fullName>
    </submittedName>
</protein>
<sequence length="456" mass="52446">MSLIVFVKKNLNINSPLIGKALSLIPFESRPGVGNVYQRRRSDIASYEALDIEGQRAFILQRFRHILNYAYEQVPFYKSYYGEKGFSPKEVQSFDDIQRVPVINKEILKRYAVEERTADIKDKYIANTGGSSGNPLSFYVSSKMIANEWAHMHRIWERLGYKPSSLKLTFAGRSEFKKNCVEYDALRHSYGVNIYEDLKLCAAELKKILKRQRIEYLHGYPSALYEFSLYCRDHDHELIGLLKKNLKGAFLSSEYPMPLFRDTLEKVFGISTISWYGHTERCVLAYETEKFVYTPFQTYGYTEALDNKANNGTQNLVGTGFYNMASPLIRYDTYDEINDAKLHHGVLQSFSIAGGRAGEFVLDAKNKRIPLTGLIFGRHHRLFDMCSHLQIAQRQPGEATILYVLSDSISELQHPEKLFDSSNVDIRFEFKLIDRPIKTVSGKVNLLVNHAEITNK</sequence>
<dbReference type="RefSeq" id="WP_145670882.1">
    <property type="nucleotide sequence ID" value="NZ_VIWO01000005.1"/>
</dbReference>
<keyword evidence="2" id="KW-1185">Reference proteome</keyword>
<name>A0A561PNJ5_9BACT</name>
<dbReference type="Gene3D" id="3.40.50.12780">
    <property type="entry name" value="N-terminal domain of ligase-like"/>
    <property type="match status" value="1"/>
</dbReference>